<dbReference type="InterPro" id="IPR006905">
    <property type="entry name" value="Flavin_halogenase"/>
</dbReference>
<dbReference type="EMBL" id="BAEN01000051">
    <property type="protein sequence ID" value="GAC15306.1"/>
    <property type="molecule type" value="Genomic_DNA"/>
</dbReference>
<keyword evidence="2" id="KW-0547">Nucleotide-binding</keyword>
<feature type="active site" evidence="1">
    <location>
        <position position="83"/>
    </location>
</feature>
<dbReference type="GO" id="GO:0000166">
    <property type="term" value="F:nucleotide binding"/>
    <property type="evidence" value="ECO:0007669"/>
    <property type="project" value="UniProtKB-KW"/>
</dbReference>
<feature type="binding site" evidence="2">
    <location>
        <position position="83"/>
    </location>
    <ligand>
        <name>7-chloro-L-tryptophan</name>
        <dbReference type="ChEBI" id="CHEBI:58713"/>
    </ligand>
</feature>
<evidence type="ECO:0000313" key="4">
    <source>
        <dbReference type="Proteomes" id="UP000006334"/>
    </source>
</evidence>
<dbReference type="Pfam" id="PF04820">
    <property type="entry name" value="Trp_halogenase"/>
    <property type="match status" value="1"/>
</dbReference>
<reference evidence="3 4" key="1">
    <citation type="journal article" date="2017" name="Antonie Van Leeuwenhoek">
        <title>Rhizobium rhizosphaerae sp. nov., a novel species isolated from rice rhizosphere.</title>
        <authorList>
            <person name="Zhao J.J."/>
            <person name="Zhang J."/>
            <person name="Zhang R.J."/>
            <person name="Zhang C.W."/>
            <person name="Yin H.Q."/>
            <person name="Zhang X.X."/>
        </authorList>
    </citation>
    <scope>NUCLEOTIDE SEQUENCE [LARGE SCALE GENOMIC DNA]</scope>
    <source>
        <strain evidence="3 4">E3</strain>
    </source>
</reference>
<dbReference type="Gene3D" id="3.50.50.60">
    <property type="entry name" value="FAD/NAD(P)-binding domain"/>
    <property type="match status" value="1"/>
</dbReference>
<dbReference type="RefSeq" id="WP_008845111.1">
    <property type="nucleotide sequence ID" value="NZ_BAEN01000051.1"/>
</dbReference>
<dbReference type="AlphaFoldDB" id="K6XUI9"/>
<accession>K6XUI9</accession>
<dbReference type="InterPro" id="IPR050816">
    <property type="entry name" value="Flavin-dep_Halogenase_NPB"/>
</dbReference>
<proteinExistence type="predicted"/>
<name>K6XUI9_9ALTE</name>
<gene>
    <name evidence="3" type="ORF">GLIP_2684</name>
</gene>
<feature type="binding site" evidence="2">
    <location>
        <position position="345"/>
    </location>
    <ligand>
        <name>FAD</name>
        <dbReference type="ChEBI" id="CHEBI:57692"/>
    </ligand>
</feature>
<dbReference type="PIRSF" id="PIRSF011396">
    <property type="entry name" value="Trp_halogenase"/>
    <property type="match status" value="1"/>
</dbReference>
<sequence length="520" mass="58324">MGADPIQNIVILGGGSAGWLTAGLIAAEHNTSSNQGIKVTLIESANVPTIGVGEGTWPSMRNTLQRIGISETELFRECDAAFKQGAKFAKWVTGAEDDFYYHPLVLPHGFNDSDLVSPWLQQNHGMSFADAVCCQSHICERGLAPKQITTPEYASVANYAYHLDAVKLGILLHKHCTQKLQVNHIVDHVIDVTSTEQGDIKGLMTQQHGEIEGDLFVDCSGLTSLLLGQHFNIPFISKKETFFNDTAIAMHVPYPNEEAPIASHTISTAHSAGWIWDIGLPTRKGVGIVFASDYMDDDSAENALREYVRASVDAETEKNLSCRKISFDPGHRKTFWHRNCVGIGLSAGFLEPLEASALVLVEQSASMLVNDLPANRQVMDVIAKRFNTRLQYYWDTIVDFLKLHYVLTKRTDSQYWLDHCDRKTWSDTLNESLALWKTQIPNKYDFPLREEMFPEASWQYVLYGMGFKTNPPASGLKADKIEKANQYMRESAQLTQRYIKALPTNRDLIKKIMQYGMQKV</sequence>
<dbReference type="InterPro" id="IPR036188">
    <property type="entry name" value="FAD/NAD-bd_sf"/>
</dbReference>
<dbReference type="STRING" id="1127673.GLIP_2684"/>
<feature type="binding site" evidence="2">
    <location>
        <position position="189"/>
    </location>
    <ligand>
        <name>FAD</name>
        <dbReference type="ChEBI" id="CHEBI:57692"/>
    </ligand>
</feature>
<dbReference type="GO" id="GO:0004497">
    <property type="term" value="F:monooxygenase activity"/>
    <property type="evidence" value="ECO:0007669"/>
    <property type="project" value="InterPro"/>
</dbReference>
<dbReference type="InterPro" id="IPR033856">
    <property type="entry name" value="Trp_halogen"/>
</dbReference>
<keyword evidence="2" id="KW-0285">Flavoprotein</keyword>
<protein>
    <submittedName>
        <fullName evidence="3">Tryptophan halogenase</fullName>
    </submittedName>
</protein>
<dbReference type="PANTHER" id="PTHR43747:SF4">
    <property type="entry name" value="FLAVIN-DEPENDENT TRYPTOPHAN HALOGENASE"/>
    <property type="match status" value="1"/>
</dbReference>
<dbReference type="Proteomes" id="UP000006334">
    <property type="component" value="Unassembled WGS sequence"/>
</dbReference>
<dbReference type="PANTHER" id="PTHR43747">
    <property type="entry name" value="FAD-BINDING PROTEIN"/>
    <property type="match status" value="1"/>
</dbReference>
<keyword evidence="4" id="KW-1185">Reference proteome</keyword>
<dbReference type="SUPFAM" id="SSF51905">
    <property type="entry name" value="FAD/NAD(P)-binding domain"/>
    <property type="match status" value="1"/>
</dbReference>
<keyword evidence="2" id="KW-0274">FAD</keyword>
<feature type="binding site" evidence="2">
    <location>
        <position position="354"/>
    </location>
    <ligand>
        <name>L-tryptophan</name>
        <dbReference type="ChEBI" id="CHEBI:57912"/>
    </ligand>
</feature>
<organism evidence="3 4">
    <name type="scientific">Aliiglaciecola lipolytica E3</name>
    <dbReference type="NCBI Taxonomy" id="1127673"/>
    <lineage>
        <taxon>Bacteria</taxon>
        <taxon>Pseudomonadati</taxon>
        <taxon>Pseudomonadota</taxon>
        <taxon>Gammaproteobacteria</taxon>
        <taxon>Alteromonadales</taxon>
        <taxon>Alteromonadaceae</taxon>
        <taxon>Aliiglaciecola</taxon>
    </lineage>
</organism>
<comment type="caution">
    <text evidence="3">The sequence shown here is derived from an EMBL/GenBank/DDBJ whole genome shotgun (WGS) entry which is preliminary data.</text>
</comment>
<evidence type="ECO:0000256" key="1">
    <source>
        <dbReference type="PIRSR" id="PIRSR011396-1"/>
    </source>
</evidence>
<dbReference type="OrthoDB" id="7178350at2"/>
<evidence type="ECO:0000313" key="3">
    <source>
        <dbReference type="EMBL" id="GAC15306.1"/>
    </source>
</evidence>
<feature type="binding site" evidence="2">
    <location>
        <begin position="14"/>
        <end position="17"/>
    </location>
    <ligand>
        <name>FAD</name>
        <dbReference type="ChEBI" id="CHEBI:57692"/>
    </ligand>
</feature>
<evidence type="ECO:0000256" key="2">
    <source>
        <dbReference type="PIRSR" id="PIRSR011396-2"/>
    </source>
</evidence>
<dbReference type="eggNOG" id="COG0665">
    <property type="taxonomic scope" value="Bacteria"/>
</dbReference>